<dbReference type="Pfam" id="PF04057">
    <property type="entry name" value="Rep-A_N"/>
    <property type="match status" value="1"/>
</dbReference>
<dbReference type="InterPro" id="IPR001878">
    <property type="entry name" value="Znf_CCHC"/>
</dbReference>
<evidence type="ECO:0000256" key="8">
    <source>
        <dbReference type="ARBA" id="ARBA00023125"/>
    </source>
</evidence>
<dbReference type="InterPro" id="IPR004591">
    <property type="entry name" value="Rfa1"/>
</dbReference>
<dbReference type="InterPro" id="IPR047192">
    <property type="entry name" value="Euk_RPA1_DBD_C"/>
</dbReference>
<dbReference type="InterPro" id="IPR036875">
    <property type="entry name" value="Znf_CCHC_sf"/>
</dbReference>
<feature type="region of interest" description="Disordered" evidence="14">
    <location>
        <begin position="753"/>
        <end position="773"/>
    </location>
</feature>
<dbReference type="GO" id="GO:0008270">
    <property type="term" value="F:zinc ion binding"/>
    <property type="evidence" value="ECO:0007669"/>
    <property type="project" value="UniProtKB-KW"/>
</dbReference>
<dbReference type="CDD" id="cd04477">
    <property type="entry name" value="RPA1N"/>
    <property type="match status" value="1"/>
</dbReference>
<dbReference type="CDD" id="cd04476">
    <property type="entry name" value="RPA1_DBD_C"/>
    <property type="match status" value="1"/>
</dbReference>
<evidence type="ECO:0000256" key="5">
    <source>
        <dbReference type="ARBA" id="ARBA00022763"/>
    </source>
</evidence>
<comment type="subcellular location">
    <subcellularLocation>
        <location evidence="1 13">Nucleus</location>
    </subcellularLocation>
</comment>
<keyword evidence="4 13" id="KW-0479">Metal-binding</keyword>
<accession>A0A678TH15</accession>
<evidence type="ECO:0000256" key="6">
    <source>
        <dbReference type="ARBA" id="ARBA00022771"/>
    </source>
</evidence>
<dbReference type="InterPro" id="IPR025829">
    <property type="entry name" value="Zn_knuckle_CX2CX3GHX4C"/>
</dbReference>
<dbReference type="Pfam" id="PF08646">
    <property type="entry name" value="Rep_fac-A_C"/>
    <property type="match status" value="1"/>
</dbReference>
<dbReference type="SMART" id="SM00343">
    <property type="entry name" value="ZnF_C2HC"/>
    <property type="match status" value="1"/>
</dbReference>
<evidence type="ECO:0000256" key="14">
    <source>
        <dbReference type="SAM" id="MobiDB-lite"/>
    </source>
</evidence>
<dbReference type="InterPro" id="IPR012340">
    <property type="entry name" value="NA-bd_OB-fold"/>
</dbReference>
<dbReference type="GO" id="GO:0006260">
    <property type="term" value="P:DNA replication"/>
    <property type="evidence" value="ECO:0007669"/>
    <property type="project" value="UniProtKB-KW"/>
</dbReference>
<dbReference type="AlphaFoldDB" id="A0A678TH15"/>
<keyword evidence="11 13" id="KW-0539">Nucleus</keyword>
<dbReference type="PANTHER" id="PTHR23273">
    <property type="entry name" value="REPLICATION FACTOR A 1, RFA1"/>
    <property type="match status" value="1"/>
</dbReference>
<dbReference type="PANTHER" id="PTHR23273:SF128">
    <property type="entry name" value="REPLICATION PROTEIN A SUBUNIT"/>
    <property type="match status" value="1"/>
</dbReference>
<sequence length="864" mass="94342">MPTISSGKGNRSYFESNISPRQPALRFDSMEAAAQLTPGAIQAIANGAVPAALQPVLQVLQVCRIATAKSVNASANPNPIPSERERYRLILSDGVNAHQAILATAFNPFVRDGTLRAGTIVHLNEFICDTIRDKRIIIIVKIEILQTACALIGNPKNYTAQSLEKVQDPNLSAIAAQNSGAPGMLESSIALRADQASNNLSYGGPFNDAQGMVGFSIGRTVEPDHSNVFTGGCYGTLSAQSTVNANMVEPRFQQPSLISHQNQGFAVTGTGEALTPPGNTHRRHEHSYQQLPSGYTNRASVASEPTSHVVPISSLKVYQTRWTIKARVTAKTVVKHWNNAKGTGKLFSFDLLDGEGGQIRAVCFKEAVDRFYDLIEVDKVYLISRGAVKPSQKRFNPLNNDLEITLDALLSSVEICSSDDFNIPKVQYSFRQISEIENMDNHTVVDLLGVVTSVGPSVVMTRKDGTQTQKRTLQLRDMSGRSVGVTFWGNFCDVEGQQLQLQCDSSFNPTLALIGARISDFSGRSVSTIGSTQLKINPDFPDAERLRQWYVTEGMATACFSLSRQQFNSVQADVRKTIAQIKDETLGRGKTDWITVKAAISHVQTENFCYPACPFIFNEKPCNKKVIDSGDGMWFCERCDKSSGSCEYRYMVKFQIQDHTSTINATAFQEAGEQIFGRTAQELRTIRNVYHDEALFTEIIEGARWHLNLFKLKVREESYNDEQRIGCTIVNAEKLDPSKESSILFEAIDRHMQGRSGPSPGDQGNIASKAGFSNSPGGHSAINICGANQFGQQGSIDGRVSTTPTGGGFTGNNYGSAAGNARSYVCFECNQPGHYFRDCPRQVTAPQHQAHDNGAAFGGFTGGN</sequence>
<dbReference type="FunFam" id="2.40.50.140:FF:000041">
    <property type="entry name" value="Replication protein A subunit"/>
    <property type="match status" value="1"/>
</dbReference>
<dbReference type="PROSITE" id="PS50158">
    <property type="entry name" value="ZF_CCHC"/>
    <property type="match status" value="1"/>
</dbReference>
<comment type="similarity">
    <text evidence="2 13">Belongs to the replication factor A protein 1 family.</text>
</comment>
<evidence type="ECO:0000256" key="10">
    <source>
        <dbReference type="ARBA" id="ARBA00023204"/>
    </source>
</evidence>
<evidence type="ECO:0000256" key="2">
    <source>
        <dbReference type="ARBA" id="ARBA00005690"/>
    </source>
</evidence>
<dbReference type="CDD" id="cd04475">
    <property type="entry name" value="RPA1_DBD_B"/>
    <property type="match status" value="1"/>
</dbReference>
<evidence type="ECO:0000259" key="15">
    <source>
        <dbReference type="PROSITE" id="PS50158"/>
    </source>
</evidence>
<keyword evidence="5" id="KW-0227">DNA damage</keyword>
<evidence type="ECO:0000256" key="7">
    <source>
        <dbReference type="ARBA" id="ARBA00022833"/>
    </source>
</evidence>
<dbReference type="GO" id="GO:0007140">
    <property type="term" value="P:male meiotic nuclear division"/>
    <property type="evidence" value="ECO:0007669"/>
    <property type="project" value="UniProtKB-ARBA"/>
</dbReference>
<dbReference type="GO" id="GO:0003684">
    <property type="term" value="F:damaged DNA binding"/>
    <property type="evidence" value="ECO:0007669"/>
    <property type="project" value="TreeGrafter"/>
</dbReference>
<gene>
    <name evidence="16" type="ORF">SO78O19_000002</name>
</gene>
<dbReference type="CDD" id="cd04474">
    <property type="entry name" value="RPA1_DBD_A"/>
    <property type="match status" value="1"/>
</dbReference>
<keyword evidence="3 13" id="KW-0235">DNA replication</keyword>
<reference evidence="16" key="1">
    <citation type="submission" date="2018-04" db="EMBL/GenBank/DDBJ databases">
        <title>Comparative Analysis of Homologous Sequences of Saccharum officinarum and Saccharum spontaneum Reveals Independent Polyploidization Events.</title>
        <authorList>
            <person name="Sharma A."/>
            <person name="Song J."/>
            <person name="Lin Q."/>
            <person name="Singh R."/>
            <person name="Ramos N."/>
            <person name="Wang K."/>
            <person name="Zhang J."/>
            <person name="Ming R."/>
            <person name="Yu Q."/>
        </authorList>
    </citation>
    <scope>NUCLEOTIDE SEQUENCE</scope>
</reference>
<dbReference type="GO" id="GO:0043047">
    <property type="term" value="F:single-stranded telomeric DNA binding"/>
    <property type="evidence" value="ECO:0007669"/>
    <property type="project" value="TreeGrafter"/>
</dbReference>
<dbReference type="GO" id="GO:0005662">
    <property type="term" value="C:DNA replication factor A complex"/>
    <property type="evidence" value="ECO:0007669"/>
    <property type="project" value="TreeGrafter"/>
</dbReference>
<evidence type="ECO:0000313" key="16">
    <source>
        <dbReference type="EMBL" id="AWA45018.1"/>
    </source>
</evidence>
<dbReference type="EMBL" id="MH182557">
    <property type="protein sequence ID" value="AWA45018.1"/>
    <property type="molecule type" value="Genomic_DNA"/>
</dbReference>
<dbReference type="InterPro" id="IPR013955">
    <property type="entry name" value="Rep_factor-A_C"/>
</dbReference>
<dbReference type="Pfam" id="PF16900">
    <property type="entry name" value="REPA_OB_2"/>
    <property type="match status" value="1"/>
</dbReference>
<evidence type="ECO:0000256" key="4">
    <source>
        <dbReference type="ARBA" id="ARBA00022723"/>
    </source>
</evidence>
<dbReference type="FunFam" id="2.40.50.140:FF:000090">
    <property type="entry name" value="Replication protein A subunit"/>
    <property type="match status" value="1"/>
</dbReference>
<dbReference type="GO" id="GO:0006289">
    <property type="term" value="P:nucleotide-excision repair"/>
    <property type="evidence" value="ECO:0007669"/>
    <property type="project" value="TreeGrafter"/>
</dbReference>
<dbReference type="InterPro" id="IPR007199">
    <property type="entry name" value="Rep_factor-A_N"/>
</dbReference>
<dbReference type="FunFam" id="2.40.50.140:FF:000117">
    <property type="entry name" value="Replication protein A subunit"/>
    <property type="match status" value="1"/>
</dbReference>
<comment type="subunit">
    <text evidence="13">Heterotrimer of RPA1, RPA2 and RPA3 (canonical replication protein A complex).</text>
</comment>
<feature type="domain" description="CCHC-type" evidence="15">
    <location>
        <begin position="826"/>
        <end position="841"/>
    </location>
</feature>
<dbReference type="Gene3D" id="2.40.50.140">
    <property type="entry name" value="Nucleic acid-binding proteins"/>
    <property type="match status" value="4"/>
</dbReference>
<dbReference type="FunFam" id="2.40.50.140:FF:000064">
    <property type="entry name" value="Replication protein A subunit"/>
    <property type="match status" value="1"/>
</dbReference>
<evidence type="ECO:0000256" key="9">
    <source>
        <dbReference type="ARBA" id="ARBA00023172"/>
    </source>
</evidence>
<name>A0A678TH15_SACOF</name>
<dbReference type="Gene3D" id="4.10.60.10">
    <property type="entry name" value="Zinc finger, CCHC-type"/>
    <property type="match status" value="1"/>
</dbReference>
<protein>
    <recommendedName>
        <fullName evidence="13">Replication protein A subunit</fullName>
    </recommendedName>
</protein>
<evidence type="ECO:0000256" key="12">
    <source>
        <dbReference type="PROSITE-ProRule" id="PRU00047"/>
    </source>
</evidence>
<dbReference type="SUPFAM" id="SSF50249">
    <property type="entry name" value="Nucleic acid-binding proteins"/>
    <property type="match status" value="4"/>
</dbReference>
<dbReference type="InterPro" id="IPR031657">
    <property type="entry name" value="REPA_OB_2"/>
</dbReference>
<keyword evidence="8 13" id="KW-0238">DNA-binding</keyword>
<dbReference type="GO" id="GO:0000724">
    <property type="term" value="P:double-strand break repair via homologous recombination"/>
    <property type="evidence" value="ECO:0007669"/>
    <property type="project" value="TreeGrafter"/>
</dbReference>
<proteinExistence type="inferred from homology"/>
<keyword evidence="6 12" id="KW-0863">Zinc-finger</keyword>
<comment type="function">
    <text evidence="13">Component of the replication protein A complex (RPA) required for DNA recombination, repair and replication. The activity of RPA is mediated by single-stranded DNA binding and protein interactions. Probably involved in repair of double-strand DNA breaks (DSBs) induced by genotoxic stresses.</text>
</comment>
<organism evidence="16">
    <name type="scientific">Saccharum officinarum</name>
    <name type="common">Sugarcane</name>
    <dbReference type="NCBI Taxonomy" id="4547"/>
    <lineage>
        <taxon>Eukaryota</taxon>
        <taxon>Viridiplantae</taxon>
        <taxon>Streptophyta</taxon>
        <taxon>Embryophyta</taxon>
        <taxon>Tracheophyta</taxon>
        <taxon>Spermatophyta</taxon>
        <taxon>Magnoliopsida</taxon>
        <taxon>Liliopsida</taxon>
        <taxon>Poales</taxon>
        <taxon>Poaceae</taxon>
        <taxon>PACMAD clade</taxon>
        <taxon>Panicoideae</taxon>
        <taxon>Andropogonodae</taxon>
        <taxon>Andropogoneae</taxon>
        <taxon>Saccharinae</taxon>
        <taxon>Saccharum</taxon>
        <taxon>Saccharum officinarum species complex</taxon>
    </lineage>
</organism>
<evidence type="ECO:0000256" key="1">
    <source>
        <dbReference type="ARBA" id="ARBA00004123"/>
    </source>
</evidence>
<keyword evidence="9" id="KW-0233">DNA recombination</keyword>
<dbReference type="NCBIfam" id="TIGR00617">
    <property type="entry name" value="rpa1"/>
    <property type="match status" value="1"/>
</dbReference>
<evidence type="ECO:0000256" key="11">
    <source>
        <dbReference type="ARBA" id="ARBA00023242"/>
    </source>
</evidence>
<dbReference type="GO" id="GO:0007004">
    <property type="term" value="P:telomere maintenance via telomerase"/>
    <property type="evidence" value="ECO:0007669"/>
    <property type="project" value="TreeGrafter"/>
</dbReference>
<dbReference type="Pfam" id="PF13696">
    <property type="entry name" value="zf-CCHC_2"/>
    <property type="match status" value="1"/>
</dbReference>
<evidence type="ECO:0000256" key="13">
    <source>
        <dbReference type="RuleBase" id="RU364130"/>
    </source>
</evidence>
<dbReference type="SUPFAM" id="SSF57756">
    <property type="entry name" value="Retrovirus zinc finger-like domains"/>
    <property type="match status" value="1"/>
</dbReference>
<dbReference type="InterPro" id="IPR004365">
    <property type="entry name" value="NA-bd_OB_tRNA"/>
</dbReference>
<keyword evidence="7 13" id="KW-0862">Zinc</keyword>
<evidence type="ECO:0000256" key="3">
    <source>
        <dbReference type="ARBA" id="ARBA00022705"/>
    </source>
</evidence>
<keyword evidence="10" id="KW-0234">DNA repair</keyword>
<dbReference type="Pfam" id="PF01336">
    <property type="entry name" value="tRNA_anti-codon"/>
    <property type="match status" value="1"/>
</dbReference>